<dbReference type="Proteomes" id="UP001568894">
    <property type="component" value="Unassembled WGS sequence"/>
</dbReference>
<comment type="caution">
    <text evidence="3">The sequence shown here is derived from an EMBL/GenBank/DDBJ whole genome shotgun (WGS) entry which is preliminary data.</text>
</comment>
<evidence type="ECO:0000256" key="2">
    <source>
        <dbReference type="SAM" id="SignalP"/>
    </source>
</evidence>
<name>A0ABV4KHB0_9FLAO</name>
<dbReference type="RefSeq" id="WP_371570679.1">
    <property type="nucleotide sequence ID" value="NZ_JASMRN010000008.1"/>
</dbReference>
<sequence>MKTLKLIAAGIILLGTTTAATAQISVNLNIGTAPVYHNNARVAASYYYIPDIQSYYDVRNEQYIYLNGGSWVRSRSLPRHYSTYNVNTGYKVVLNDYHGSTPYRNFNNDRTKYKVGYRGASDKVVINRTTNRTVVYNDRNDSKNDRYYAKKYNDKKYDKKYDKHDNRR</sequence>
<evidence type="ECO:0000256" key="1">
    <source>
        <dbReference type="SAM" id="MobiDB-lite"/>
    </source>
</evidence>
<accession>A0ABV4KHB0</accession>
<feature type="compositionally biased region" description="Basic and acidic residues" evidence="1">
    <location>
        <begin position="138"/>
        <end position="168"/>
    </location>
</feature>
<feature type="region of interest" description="Disordered" evidence="1">
    <location>
        <begin position="136"/>
        <end position="168"/>
    </location>
</feature>
<evidence type="ECO:0000313" key="4">
    <source>
        <dbReference type="Proteomes" id="UP001568894"/>
    </source>
</evidence>
<protein>
    <submittedName>
        <fullName evidence="3">Uncharacterized protein</fullName>
    </submittedName>
</protein>
<feature type="chain" id="PRO_5045690144" evidence="2">
    <location>
        <begin position="23"/>
        <end position="168"/>
    </location>
</feature>
<evidence type="ECO:0000313" key="3">
    <source>
        <dbReference type="EMBL" id="MEZ7515899.1"/>
    </source>
</evidence>
<feature type="signal peptide" evidence="2">
    <location>
        <begin position="1"/>
        <end position="22"/>
    </location>
</feature>
<organism evidence="3 4">
    <name type="scientific">Flavobacterium frigidarium</name>
    <dbReference type="NCBI Taxonomy" id="99286"/>
    <lineage>
        <taxon>Bacteria</taxon>
        <taxon>Pseudomonadati</taxon>
        <taxon>Bacteroidota</taxon>
        <taxon>Flavobacteriia</taxon>
        <taxon>Flavobacteriales</taxon>
        <taxon>Flavobacteriaceae</taxon>
        <taxon>Flavobacterium</taxon>
    </lineage>
</organism>
<gene>
    <name evidence="3" type="ORF">QO192_11470</name>
</gene>
<keyword evidence="2" id="KW-0732">Signal</keyword>
<proteinExistence type="predicted"/>
<keyword evidence="4" id="KW-1185">Reference proteome</keyword>
<dbReference type="EMBL" id="JASMRN010000008">
    <property type="protein sequence ID" value="MEZ7515899.1"/>
    <property type="molecule type" value="Genomic_DNA"/>
</dbReference>
<reference evidence="3 4" key="1">
    <citation type="submission" date="2023-05" db="EMBL/GenBank/DDBJ databases">
        <title>Adaptations of aquatic viruses from atmosphere-close ecosystems of the Central Arctic Ocean.</title>
        <authorList>
            <person name="Rahlff J."/>
            <person name="Holmfeldt K."/>
        </authorList>
    </citation>
    <scope>NUCLEOTIDE SEQUENCE [LARGE SCALE GENOMIC DNA]</scope>
    <source>
        <strain evidence="3 4">Arc14</strain>
    </source>
</reference>